<dbReference type="EMBL" id="JAWRVG010000007">
    <property type="protein sequence ID" value="KAK4081220.1"/>
    <property type="molecule type" value="Genomic_DNA"/>
</dbReference>
<dbReference type="PANTHER" id="PTHR46312:SF2">
    <property type="entry name" value="NUCLEOTIDE-BINDING OLIGOMERIZATION DOMAIN-CONTAINING PROTEIN 2-LIKE"/>
    <property type="match status" value="1"/>
</dbReference>
<evidence type="ECO:0000313" key="2">
    <source>
        <dbReference type="EMBL" id="KAK4081220.1"/>
    </source>
</evidence>
<dbReference type="SUPFAM" id="SSF52540">
    <property type="entry name" value="P-loop containing nucleoside triphosphate hydrolases"/>
    <property type="match status" value="1"/>
</dbReference>
<dbReference type="SUPFAM" id="SSF53474">
    <property type="entry name" value="alpha/beta-Hydrolases"/>
    <property type="match status" value="1"/>
</dbReference>
<dbReference type="InterPro" id="IPR055496">
    <property type="entry name" value="DUF7068"/>
</dbReference>
<dbReference type="Gene3D" id="3.40.50.1820">
    <property type="entry name" value="alpha/beta hydrolase"/>
    <property type="match status" value="1"/>
</dbReference>
<dbReference type="Pfam" id="PF05729">
    <property type="entry name" value="NACHT"/>
    <property type="match status" value="1"/>
</dbReference>
<dbReference type="SUPFAM" id="SSF48371">
    <property type="entry name" value="ARM repeat"/>
    <property type="match status" value="1"/>
</dbReference>
<keyword evidence="3" id="KW-1185">Reference proteome</keyword>
<dbReference type="Gene3D" id="1.25.10.10">
    <property type="entry name" value="Leucine-rich Repeat Variant"/>
    <property type="match status" value="3"/>
</dbReference>
<gene>
    <name evidence="2" type="ORF">Triagg1_2752</name>
</gene>
<dbReference type="InterPro" id="IPR027417">
    <property type="entry name" value="P-loop_NTPase"/>
</dbReference>
<dbReference type="InterPro" id="IPR011989">
    <property type="entry name" value="ARM-like"/>
</dbReference>
<dbReference type="InterPro" id="IPR029058">
    <property type="entry name" value="AB_hydrolase_fold"/>
</dbReference>
<reference evidence="2" key="1">
    <citation type="submission" date="2023-11" db="EMBL/GenBank/DDBJ databases">
        <title>The genome sequences of three competitors of mushroom-forming fungi.</title>
        <authorList>
            <person name="Beijen E."/>
            <person name="Ohm R.A."/>
        </authorList>
    </citation>
    <scope>NUCLEOTIDE SEQUENCE</scope>
    <source>
        <strain evidence="2">CBS 100526</strain>
    </source>
</reference>
<evidence type="ECO:0000313" key="3">
    <source>
        <dbReference type="Proteomes" id="UP001273209"/>
    </source>
</evidence>
<evidence type="ECO:0000259" key="1">
    <source>
        <dbReference type="PROSITE" id="PS50837"/>
    </source>
</evidence>
<sequence>MNQQSRGVVLNQVNITDAHDGEPEPDVDIIAIHGLDTKSPDTWTWRSQDGSRPNVHVNWLADPDMLPSKMKRARIFTCDWPADLFPESDSIPWTVREFARRLLAGIYKMRVQSGRNRPIVFIASCLGGIILMEALTIADNPQSDYISIRKATRGIVFLATPFRGTAFQDIASWAEPVLKTWALLGKRSVTQLLDSVKKSTFYLEELLVNSSSATLDIDSDPLPLERSHVMMNKFAGPDDGDYIAVTGRLDALLQLIRDGLQPVDAWMREKIYTPDRLQIERLSGQRLPMDQCYINLVIVERLEGQLDQSTKAQSLQYSSGARQFARRTAEMSETELSTIFNDRQGHDGCLIHPRRILIRGRAGVGKTTLCKKIVYEFCRRTWEEWNKNFHRILWIPLRNLKLQERMRPGYNYECLFSDDYFSLPENRPDLAKTLSKAIAAKNNTTLFLLDGLDEVSEYLDGEGTMSRFLQDLLKQPNVIITSRPSAKPPPGIDLELETVGFDDAQVNAYLDSDLTIKPNVNKIKSFLQDHWLLQDLMRIPVQLDALCYTWDDFDSGISPDSMTSIYQAIEQKLWKKDAVRLERILKSRAQSALPAEVGNRVKAETQILEILAFHGMYHDIINFTSAHLDKVVQIFPLLELTLDDTLGRLSFLRTSDSSSNFKVRSYHFIHLTFQEYFAARYFVQHLASGEQLSVLELSGRQKRASLQKLSPDQFIRDKKYSTRYDIFWRFVTGLLYAEYDEKQLHRFFLTVEDQPRDLLGPVHQRLVMHCLHEVGPADEMESFAHLRVRLEEHLSQWLEFECKLHGVSYLLLGIEFPERSLNSALQRATEDIKMDILNSLKDRSKLPQSVMELITAWLEESLSQHLTWTVLSTLRSIEDLPLPTLKAIRKRLNGEDLAIRQAAGLLIYNRRSLPEDIRAALGVWLEQHDVFNLLTTAVVLDFELPKDAMKILAAQLENSDPSVRQKALSALSDPFPLPYDVQRAIVAQLKDKNPDIRRRALFALDKQRYLAKDILEYMVEILRDQEKDIRHGAWKILQCRTGLSEEILKPIAARLVSQDRDTDMMMLSDDTELETKLPEHLVPWLKDDNTCIAWKLTILQLLQNKELSMHIIRAIAAQLEDQSKDIRREALKALRPAREEEEEIFPINILQAIAAQLTRQDKDVKEAAFEALSKQPTLPDEILNVICRQLNDQDSDIRCFALSALYHRPQLSRDIVEIMAAQLKHRDQNIRKHAASALRHQSVLSNEILEALATQPKDESPMDKLEAARALSGRELSEEIVETIAELLRDHSRDIRLAAVRALQGEPALPERALQAIMLSAGYDGDIGVRIAAVKVLGIQSTQSPLSEGILEAIVARLRDKATAVQKAAMDILQSNQAKLPERVLRVVAQNVYDMDGASRRAAVEILRGNLAFPNVILNDAASYRALLGASFRRRAVCYASGSVFYVDVPGSFGNVCVNRHPDEFMDTIREWQREAGVPPQLDHRRTESYAGSI</sequence>
<dbReference type="Pfam" id="PF23238">
    <property type="entry name" value="DUF7068"/>
    <property type="match status" value="1"/>
</dbReference>
<accession>A0AAE1JB58</accession>
<name>A0AAE1JB58_9HYPO</name>
<feature type="domain" description="NACHT" evidence="1">
    <location>
        <begin position="354"/>
        <end position="486"/>
    </location>
</feature>
<dbReference type="PANTHER" id="PTHR46312">
    <property type="entry name" value="NACHT DOMAIN-CONTAINING PROTEIN"/>
    <property type="match status" value="1"/>
</dbReference>
<organism evidence="2 3">
    <name type="scientific">Trichoderma aggressivum f. europaeum</name>
    <dbReference type="NCBI Taxonomy" id="173218"/>
    <lineage>
        <taxon>Eukaryota</taxon>
        <taxon>Fungi</taxon>
        <taxon>Dikarya</taxon>
        <taxon>Ascomycota</taxon>
        <taxon>Pezizomycotina</taxon>
        <taxon>Sordariomycetes</taxon>
        <taxon>Hypocreomycetidae</taxon>
        <taxon>Hypocreales</taxon>
        <taxon>Hypocreaceae</taxon>
        <taxon>Trichoderma</taxon>
    </lineage>
</organism>
<dbReference type="Proteomes" id="UP001273209">
    <property type="component" value="Unassembled WGS sequence"/>
</dbReference>
<dbReference type="RefSeq" id="XP_062758369.1">
    <property type="nucleotide sequence ID" value="XM_062896968.1"/>
</dbReference>
<dbReference type="GeneID" id="87916873"/>
<comment type="caution">
    <text evidence="2">The sequence shown here is derived from an EMBL/GenBank/DDBJ whole genome shotgun (WGS) entry which is preliminary data.</text>
</comment>
<dbReference type="InterPro" id="IPR007111">
    <property type="entry name" value="NACHT_NTPase"/>
</dbReference>
<dbReference type="InterPro" id="IPR016024">
    <property type="entry name" value="ARM-type_fold"/>
</dbReference>
<protein>
    <recommendedName>
        <fullName evidence="1">NACHT domain-containing protein</fullName>
    </recommendedName>
</protein>
<dbReference type="Gene3D" id="3.40.50.300">
    <property type="entry name" value="P-loop containing nucleotide triphosphate hydrolases"/>
    <property type="match status" value="1"/>
</dbReference>
<dbReference type="PROSITE" id="PS50837">
    <property type="entry name" value="NACHT"/>
    <property type="match status" value="1"/>
</dbReference>
<proteinExistence type="predicted"/>